<dbReference type="AlphaFoldDB" id="A0A0E9UEI6"/>
<reference evidence="2" key="1">
    <citation type="submission" date="2014-11" db="EMBL/GenBank/DDBJ databases">
        <authorList>
            <person name="Amaro Gonzalez C."/>
        </authorList>
    </citation>
    <scope>NUCLEOTIDE SEQUENCE</scope>
</reference>
<keyword evidence="1" id="KW-0812">Transmembrane</keyword>
<organism evidence="2">
    <name type="scientific">Anguilla anguilla</name>
    <name type="common">European freshwater eel</name>
    <name type="synonym">Muraena anguilla</name>
    <dbReference type="NCBI Taxonomy" id="7936"/>
    <lineage>
        <taxon>Eukaryota</taxon>
        <taxon>Metazoa</taxon>
        <taxon>Chordata</taxon>
        <taxon>Craniata</taxon>
        <taxon>Vertebrata</taxon>
        <taxon>Euteleostomi</taxon>
        <taxon>Actinopterygii</taxon>
        <taxon>Neopterygii</taxon>
        <taxon>Teleostei</taxon>
        <taxon>Anguilliformes</taxon>
        <taxon>Anguillidae</taxon>
        <taxon>Anguilla</taxon>
    </lineage>
</organism>
<sequence>MGVSADVENIHVNVLCILGSLGPMVNLMYFIKAVRNSGKKSNCMCFFPHKSWS</sequence>
<proteinExistence type="predicted"/>
<dbReference type="EMBL" id="GBXM01044370">
    <property type="protein sequence ID" value="JAH64207.1"/>
    <property type="molecule type" value="Transcribed_RNA"/>
</dbReference>
<keyword evidence="1" id="KW-0472">Membrane</keyword>
<keyword evidence="1" id="KW-1133">Transmembrane helix</keyword>
<accession>A0A0E9UEI6</accession>
<evidence type="ECO:0000313" key="2">
    <source>
        <dbReference type="EMBL" id="JAH64207.1"/>
    </source>
</evidence>
<reference evidence="2" key="2">
    <citation type="journal article" date="2015" name="Fish Shellfish Immunol.">
        <title>Early steps in the European eel (Anguilla anguilla)-Vibrio vulnificus interaction in the gills: Role of the RtxA13 toxin.</title>
        <authorList>
            <person name="Callol A."/>
            <person name="Pajuelo D."/>
            <person name="Ebbesson L."/>
            <person name="Teles M."/>
            <person name="MacKenzie S."/>
            <person name="Amaro C."/>
        </authorList>
    </citation>
    <scope>NUCLEOTIDE SEQUENCE</scope>
</reference>
<feature type="transmembrane region" description="Helical" evidence="1">
    <location>
        <begin position="12"/>
        <end position="31"/>
    </location>
</feature>
<protein>
    <submittedName>
        <fullName evidence="2">Uncharacterized protein</fullName>
    </submittedName>
</protein>
<evidence type="ECO:0000256" key="1">
    <source>
        <dbReference type="SAM" id="Phobius"/>
    </source>
</evidence>
<name>A0A0E9UEI6_ANGAN</name>